<dbReference type="AlphaFoldDB" id="A0A9D2QEM7"/>
<dbReference type="CDD" id="cd07067">
    <property type="entry name" value="HP_PGM_like"/>
    <property type="match status" value="1"/>
</dbReference>
<dbReference type="InterPro" id="IPR050275">
    <property type="entry name" value="PGM_Phosphatase"/>
</dbReference>
<evidence type="ECO:0000313" key="4">
    <source>
        <dbReference type="Proteomes" id="UP000823858"/>
    </source>
</evidence>
<dbReference type="SUPFAM" id="SSF53254">
    <property type="entry name" value="Phosphoglycerate mutase-like"/>
    <property type="match status" value="1"/>
</dbReference>
<reference evidence="3" key="2">
    <citation type="submission" date="2021-04" db="EMBL/GenBank/DDBJ databases">
        <authorList>
            <person name="Gilroy R."/>
        </authorList>
    </citation>
    <scope>NUCLEOTIDE SEQUENCE</scope>
    <source>
        <strain evidence="3">ChiHjej13B12-4958</strain>
    </source>
</reference>
<dbReference type="SMART" id="SM00855">
    <property type="entry name" value="PGAM"/>
    <property type="match status" value="1"/>
</dbReference>
<dbReference type="GO" id="GO:0005737">
    <property type="term" value="C:cytoplasm"/>
    <property type="evidence" value="ECO:0007669"/>
    <property type="project" value="TreeGrafter"/>
</dbReference>
<sequence>MSTSTSATSRPGWMGEDCAGAGLRVLLLRHGQTPMSVAGVFSGRSDPELTETGRDQAARAAEYLARRQDAGEGITRIISSPLTRTRQTAAAVADALGMAVTTDDDLIETDFGDWEGLTFSEVHRRWPDEHQAWCDDTSVPAIGGEPMGAVEQRCAALLDRLHDAAEMQTVLMVSHVSPIKSILRQALNVPATMYTTLHLDLAGLSVAEFYPRRSVVTEVNDTHYLR</sequence>
<gene>
    <name evidence="3" type="ORF">H9751_11785</name>
</gene>
<organism evidence="3 4">
    <name type="scientific">Candidatus Corynebacterium faecigallinarum</name>
    <dbReference type="NCBI Taxonomy" id="2838528"/>
    <lineage>
        <taxon>Bacteria</taxon>
        <taxon>Bacillati</taxon>
        <taxon>Actinomycetota</taxon>
        <taxon>Actinomycetes</taxon>
        <taxon>Mycobacteriales</taxon>
        <taxon>Corynebacteriaceae</taxon>
        <taxon>Corynebacterium</taxon>
    </lineage>
</organism>
<evidence type="ECO:0000256" key="2">
    <source>
        <dbReference type="PIRSR" id="PIRSR613078-2"/>
    </source>
</evidence>
<dbReference type="Proteomes" id="UP000823858">
    <property type="component" value="Unassembled WGS sequence"/>
</dbReference>
<comment type="caution">
    <text evidence="3">The sequence shown here is derived from an EMBL/GenBank/DDBJ whole genome shotgun (WGS) entry which is preliminary data.</text>
</comment>
<dbReference type="GO" id="GO:0016791">
    <property type="term" value="F:phosphatase activity"/>
    <property type="evidence" value="ECO:0007669"/>
    <property type="project" value="TreeGrafter"/>
</dbReference>
<accession>A0A9D2QEM7</accession>
<dbReference type="PANTHER" id="PTHR48100:SF62">
    <property type="entry name" value="GLUCOSYL-3-PHOSPHOGLYCERATE PHOSPHATASE"/>
    <property type="match status" value="1"/>
</dbReference>
<feature type="active site" description="Proton donor/acceptor" evidence="1">
    <location>
        <position position="108"/>
    </location>
</feature>
<dbReference type="EMBL" id="DWVP01000024">
    <property type="protein sequence ID" value="HJC86191.1"/>
    <property type="molecule type" value="Genomic_DNA"/>
</dbReference>
<dbReference type="Pfam" id="PF00300">
    <property type="entry name" value="His_Phos_1"/>
    <property type="match status" value="1"/>
</dbReference>
<dbReference type="InterPro" id="IPR029033">
    <property type="entry name" value="His_PPase_superfam"/>
</dbReference>
<protein>
    <submittedName>
        <fullName evidence="3">Histidine phosphatase family protein</fullName>
    </submittedName>
</protein>
<dbReference type="Gene3D" id="3.40.50.1240">
    <property type="entry name" value="Phosphoglycerate mutase-like"/>
    <property type="match status" value="1"/>
</dbReference>
<proteinExistence type="predicted"/>
<dbReference type="InterPro" id="IPR013078">
    <property type="entry name" value="His_Pase_superF_clade-1"/>
</dbReference>
<evidence type="ECO:0000313" key="3">
    <source>
        <dbReference type="EMBL" id="HJC86191.1"/>
    </source>
</evidence>
<evidence type="ECO:0000256" key="1">
    <source>
        <dbReference type="PIRSR" id="PIRSR613078-1"/>
    </source>
</evidence>
<feature type="binding site" evidence="2">
    <location>
        <position position="84"/>
    </location>
    <ligand>
        <name>substrate</name>
    </ligand>
</feature>
<reference evidence="3" key="1">
    <citation type="journal article" date="2021" name="PeerJ">
        <title>Extensive microbial diversity within the chicken gut microbiome revealed by metagenomics and culture.</title>
        <authorList>
            <person name="Gilroy R."/>
            <person name="Ravi A."/>
            <person name="Getino M."/>
            <person name="Pursley I."/>
            <person name="Horton D.L."/>
            <person name="Alikhan N.F."/>
            <person name="Baker D."/>
            <person name="Gharbi K."/>
            <person name="Hall N."/>
            <person name="Watson M."/>
            <person name="Adriaenssens E.M."/>
            <person name="Foster-Nyarko E."/>
            <person name="Jarju S."/>
            <person name="Secka A."/>
            <person name="Antonio M."/>
            <person name="Oren A."/>
            <person name="Chaudhuri R.R."/>
            <person name="La Ragione R."/>
            <person name="Hildebrand F."/>
            <person name="Pallen M.J."/>
        </authorList>
    </citation>
    <scope>NUCLEOTIDE SEQUENCE</scope>
    <source>
        <strain evidence="3">ChiHjej13B12-4958</strain>
    </source>
</reference>
<feature type="active site" description="Tele-phosphohistidine intermediate" evidence="1">
    <location>
        <position position="30"/>
    </location>
</feature>
<name>A0A9D2QEM7_9CORY</name>
<dbReference type="PANTHER" id="PTHR48100">
    <property type="entry name" value="BROAD-SPECIFICITY PHOSPHATASE YOR283W-RELATED"/>
    <property type="match status" value="1"/>
</dbReference>